<dbReference type="PANTHER" id="PTHR43201">
    <property type="entry name" value="ACYL-COA SYNTHETASE"/>
    <property type="match status" value="1"/>
</dbReference>
<dbReference type="PROSITE" id="PS00455">
    <property type="entry name" value="AMP_BINDING"/>
    <property type="match status" value="1"/>
</dbReference>
<dbReference type="Pfam" id="PF05817">
    <property type="entry name" value="Ribophorin_II"/>
    <property type="match status" value="1"/>
</dbReference>
<keyword evidence="4" id="KW-0472">Membrane</keyword>
<name>A0AAN8J2G5_TRICO</name>
<dbReference type="EMBL" id="WIXE01007861">
    <property type="protein sequence ID" value="KAK5980074.1"/>
    <property type="molecule type" value="Genomic_DNA"/>
</dbReference>
<dbReference type="InterPro" id="IPR055373">
    <property type="entry name" value="Ribophorin_II_N"/>
</dbReference>
<dbReference type="GO" id="GO:1990904">
    <property type="term" value="C:ribonucleoprotein complex"/>
    <property type="evidence" value="ECO:0007669"/>
    <property type="project" value="UniProtKB-KW"/>
</dbReference>
<keyword evidence="4" id="KW-0812">Transmembrane</keyword>
<comment type="similarity">
    <text evidence="1">Belongs to the ATP-dependent AMP-binding enzyme family.</text>
</comment>
<dbReference type="InterPro" id="IPR056790">
    <property type="entry name" value="Ribophorin_II_C"/>
</dbReference>
<dbReference type="PANTHER" id="PTHR43201:SF8">
    <property type="entry name" value="ACYL-COA SYNTHETASE FAMILY MEMBER 3"/>
    <property type="match status" value="1"/>
</dbReference>
<dbReference type="SUPFAM" id="SSF56801">
    <property type="entry name" value="Acetyl-CoA synthetase-like"/>
    <property type="match status" value="1"/>
</dbReference>
<evidence type="ECO:0000259" key="11">
    <source>
        <dbReference type="Pfam" id="PF25147"/>
    </source>
</evidence>
<keyword evidence="3" id="KW-0687">Ribonucleoprotein</keyword>
<evidence type="ECO:0000259" key="10">
    <source>
        <dbReference type="Pfam" id="PF23861"/>
    </source>
</evidence>
<dbReference type="Gene3D" id="3.30.300.30">
    <property type="match status" value="1"/>
</dbReference>
<dbReference type="Gene3D" id="3.40.50.12780">
    <property type="entry name" value="N-terminal domain of ligase-like"/>
    <property type="match status" value="1"/>
</dbReference>
<dbReference type="InterPro" id="IPR042099">
    <property type="entry name" value="ANL_N_sf"/>
</dbReference>
<proteinExistence type="inferred from homology"/>
<evidence type="ECO:0000259" key="8">
    <source>
        <dbReference type="Pfam" id="PF13193"/>
    </source>
</evidence>
<dbReference type="InterPro" id="IPR025110">
    <property type="entry name" value="AMP-bd_C"/>
</dbReference>
<feature type="domain" description="Ribophorin II third" evidence="9">
    <location>
        <begin position="368"/>
        <end position="454"/>
    </location>
</feature>
<keyword evidence="5" id="KW-0732">Signal</keyword>
<feature type="chain" id="PRO_5042830074" evidence="5">
    <location>
        <begin position="17"/>
        <end position="1423"/>
    </location>
</feature>
<evidence type="ECO:0000256" key="3">
    <source>
        <dbReference type="ARBA" id="ARBA00023274"/>
    </source>
</evidence>
<gene>
    <name evidence="12" type="ORF">GCK32_000175</name>
</gene>
<dbReference type="GO" id="GO:0031956">
    <property type="term" value="F:medium-chain fatty acid-CoA ligase activity"/>
    <property type="evidence" value="ECO:0007669"/>
    <property type="project" value="TreeGrafter"/>
</dbReference>
<dbReference type="Proteomes" id="UP001331761">
    <property type="component" value="Unassembled WGS sequence"/>
</dbReference>
<accession>A0AAN8J2G5</accession>
<evidence type="ECO:0000259" key="9">
    <source>
        <dbReference type="Pfam" id="PF23860"/>
    </source>
</evidence>
<sequence length="1423" mass="159887">MRPIIFLVIAFTSVCAVSLNTFWEENDTKRLSKILESVLETKKDNIASLHYAASGLKLLNEVCEIARKAELTKLETLYHVSALAGDLKDCALTNVVGAQKAIEDVLTESKPSGERITQALRSADRLGIKVDKAAFDKILTAAMKDDSPNNLAWVFNAAALLDKAQGAKYFEKIKNLVSQADEVDSRFLQFDGGLMTTSNAIHGIMSLAEQQGKVPAVTKDQLLLFANYLLSRKHVSTEKSAFHLLSALGVLVNNHQLVPVVVSLRGSVMISRGQPIVIAVCNVFGLPVTVKDVRVDIIPPGRTSPDLGNLRLQQSNVAPRLFVFGPDKMSDAPGMYTVNVRVETEDKRLIGLTGSTIHLQRPDDVVVEDLKVGVLEKDDVVTGANLASVAQFAKHSSVITADHTKRLYASFSVKSKFTGRLVQPHQAFVLFKHMNGAEVFYTADVQTGGKYIVDIADFILNLPPAPVEVVPKSQRINYDVLPEIKHIFRQPEKRPSTIVSDAFTLICLSPLLLLFVLWFRIGLNFGNMPLNLWTLIFHGSLTALFVLYFIFWLQLNMFVTLKYLAVVSALTYLAGNRVLKAIADKRKINRLPLFFYEYSPQNMQRMSLTKNLKSLTSIGPRAIVTWDKAERIRRNEEIWANPDSIVHRLPEHYCKRYWDNLLRDVTPVHYRPPTSRLYWDPVRKVEVEAENFPLLVIHPPEADQGLWGGEGVVKGWRESRPYTKKKVLPRQWIPRLYFPAIKKAVLYSEILDKIMEVTVTERALRLIEQHFGLDYYILQTAEIDLASTLGNRLVLKREMLLTLAKGTYYPDDEERYNYIKQKYAEFVIPVEEAEWVGLTLNEAARKQQEIEEQRVPVPMKFKFERELIARLRAGADLITNEEEFAPKTEESKFGERLLGKYLNPVARRILMYYFNMISSSASVAQTLMLLRGGSTIRRITRMAVRQIASGNQHLAVRAGLNNNPGKTLFVDGDNIVSYGDFQLWSGRYAGVLSGKYGISKGDRVLCRTSKTLDSVALYMACLQLGAIYVPLNPSYTLSETEHFVEDSTPKLMVTCEYSKDCVFRDRIANVLNENSLSNEAKEAAAMLDIEHVDSSDVACVCYTSGTTGLPKGAMLTHGSLSSNAEALVDAWRFTENDKLLHMLPFYHVHGMFISLNCSLFSHSTVIWRDRFSLHDCLEWLPSATVMMGVPTYYSRLLSSPGFSGDRLQHLRLFVSGSAPLSTPLWEEFKSRTGHAILERYGMTEAYHLKLRINAAGGVEIKGSSLFAGYWKKPEKTAQDFTDDKYFITGDLGAVDEDGFLRILGRGKDLIISGGFNVYAKEVEDCIDRLPDIGESAVIGVPHKDLGEVVVAVVSVNSSKPINEKKKEAEIITALKDLLVKYKVPRRVIFVPSLPRNSMAKVQKNELREKYKHICDEHCSSKDL</sequence>
<evidence type="ECO:0000256" key="5">
    <source>
        <dbReference type="SAM" id="SignalP"/>
    </source>
</evidence>
<dbReference type="GO" id="GO:0006631">
    <property type="term" value="P:fatty acid metabolic process"/>
    <property type="evidence" value="ECO:0007669"/>
    <property type="project" value="TreeGrafter"/>
</dbReference>
<feature type="domain" description="Ribophorin II N-terminal" evidence="7">
    <location>
        <begin position="24"/>
        <end position="251"/>
    </location>
</feature>
<dbReference type="Pfam" id="PF23861">
    <property type="entry name" value="Ribophorin_II_2nd"/>
    <property type="match status" value="1"/>
</dbReference>
<feature type="domain" description="Ribophorin II second" evidence="10">
    <location>
        <begin position="260"/>
        <end position="358"/>
    </location>
</feature>
<evidence type="ECO:0000256" key="2">
    <source>
        <dbReference type="ARBA" id="ARBA00022980"/>
    </source>
</evidence>
<evidence type="ECO:0000256" key="1">
    <source>
        <dbReference type="ARBA" id="ARBA00006432"/>
    </source>
</evidence>
<protein>
    <submittedName>
        <fullName evidence="12">Ribophorin II</fullName>
    </submittedName>
</protein>
<evidence type="ECO:0000259" key="7">
    <source>
        <dbReference type="Pfam" id="PF05817"/>
    </source>
</evidence>
<dbReference type="GO" id="GO:0005840">
    <property type="term" value="C:ribosome"/>
    <property type="evidence" value="ECO:0007669"/>
    <property type="project" value="UniProtKB-KW"/>
</dbReference>
<keyword evidence="4" id="KW-1133">Transmembrane helix</keyword>
<evidence type="ECO:0000313" key="12">
    <source>
        <dbReference type="EMBL" id="KAK5980074.1"/>
    </source>
</evidence>
<dbReference type="InterPro" id="IPR055374">
    <property type="entry name" value="Ribophorin_II_3rd"/>
</dbReference>
<dbReference type="Pfam" id="PF25147">
    <property type="entry name" value="Ribophorin_II_C"/>
    <property type="match status" value="1"/>
</dbReference>
<feature type="signal peptide" evidence="5">
    <location>
        <begin position="1"/>
        <end position="16"/>
    </location>
</feature>
<evidence type="ECO:0000313" key="13">
    <source>
        <dbReference type="Proteomes" id="UP001331761"/>
    </source>
</evidence>
<dbReference type="Pfam" id="PF00501">
    <property type="entry name" value="AMP-binding"/>
    <property type="match status" value="1"/>
</dbReference>
<feature type="transmembrane region" description="Helical" evidence="4">
    <location>
        <begin position="535"/>
        <end position="555"/>
    </location>
</feature>
<evidence type="ECO:0000256" key="4">
    <source>
        <dbReference type="SAM" id="Phobius"/>
    </source>
</evidence>
<keyword evidence="2" id="KW-0689">Ribosomal protein</keyword>
<feature type="domain" description="AMP-dependent synthetase/ligase" evidence="6">
    <location>
        <begin position="961"/>
        <end position="1247"/>
    </location>
</feature>
<feature type="transmembrane region" description="Helical" evidence="4">
    <location>
        <begin position="502"/>
        <end position="523"/>
    </location>
</feature>
<dbReference type="InterPro" id="IPR000873">
    <property type="entry name" value="AMP-dep_synth/lig_dom"/>
</dbReference>
<dbReference type="InterPro" id="IPR055375">
    <property type="entry name" value="Ribophorin_II_2nd"/>
</dbReference>
<reference evidence="12 13" key="1">
    <citation type="submission" date="2019-10" db="EMBL/GenBank/DDBJ databases">
        <title>Assembly and Annotation for the nematode Trichostrongylus colubriformis.</title>
        <authorList>
            <person name="Martin J."/>
        </authorList>
    </citation>
    <scope>NUCLEOTIDE SEQUENCE [LARGE SCALE GENOMIC DNA]</scope>
    <source>
        <strain evidence="12">G859</strain>
        <tissue evidence="12">Whole worm</tissue>
    </source>
</reference>
<dbReference type="Pfam" id="PF23860">
    <property type="entry name" value="Ribophorin_II_3rd"/>
    <property type="match status" value="1"/>
</dbReference>
<feature type="domain" description="AMP-binding enzyme C-terminal" evidence="8">
    <location>
        <begin position="1321"/>
        <end position="1399"/>
    </location>
</feature>
<dbReference type="Pfam" id="PF13193">
    <property type="entry name" value="AMP-binding_C"/>
    <property type="match status" value="1"/>
</dbReference>
<organism evidence="12 13">
    <name type="scientific">Trichostrongylus colubriformis</name>
    <name type="common">Black scour worm</name>
    <dbReference type="NCBI Taxonomy" id="6319"/>
    <lineage>
        <taxon>Eukaryota</taxon>
        <taxon>Metazoa</taxon>
        <taxon>Ecdysozoa</taxon>
        <taxon>Nematoda</taxon>
        <taxon>Chromadorea</taxon>
        <taxon>Rhabditida</taxon>
        <taxon>Rhabditina</taxon>
        <taxon>Rhabditomorpha</taxon>
        <taxon>Strongyloidea</taxon>
        <taxon>Trichostrongylidae</taxon>
        <taxon>Trichostrongylus</taxon>
    </lineage>
</organism>
<keyword evidence="13" id="KW-1185">Reference proteome</keyword>
<feature type="domain" description="Ribophorin II C-terminal" evidence="11">
    <location>
        <begin position="488"/>
        <end position="586"/>
    </location>
</feature>
<dbReference type="SUPFAM" id="SSF143800">
    <property type="entry name" value="L28p-like"/>
    <property type="match status" value="1"/>
</dbReference>
<dbReference type="InterPro" id="IPR045851">
    <property type="entry name" value="AMP-bd_C_sf"/>
</dbReference>
<dbReference type="InterPro" id="IPR034704">
    <property type="entry name" value="Ribosomal_bL28/bL31-like_sf"/>
</dbReference>
<comment type="caution">
    <text evidence="12">The sequence shown here is derived from an EMBL/GenBank/DDBJ whole genome shotgun (WGS) entry which is preliminary data.</text>
</comment>
<evidence type="ECO:0000259" key="6">
    <source>
        <dbReference type="Pfam" id="PF00501"/>
    </source>
</evidence>
<dbReference type="InterPro" id="IPR020845">
    <property type="entry name" value="AMP-binding_CS"/>
</dbReference>